<dbReference type="GeneID" id="5022410"/>
<accession>A0CEL1</accession>
<dbReference type="RefSeq" id="XP_001436625.1">
    <property type="nucleotide sequence ID" value="XM_001436588.1"/>
</dbReference>
<dbReference type="InParanoid" id="A0CEL1"/>
<proteinExistence type="predicted"/>
<dbReference type="AlphaFoldDB" id="A0CEL1"/>
<protein>
    <recommendedName>
        <fullName evidence="3">Transmembrane protein</fullName>
    </recommendedName>
</protein>
<dbReference type="Proteomes" id="UP000000600">
    <property type="component" value="Unassembled WGS sequence"/>
</dbReference>
<gene>
    <name evidence="1" type="ORF">GSPATT00037666001</name>
</gene>
<name>A0CEL1_PARTE</name>
<reference evidence="1 2" key="1">
    <citation type="journal article" date="2006" name="Nature">
        <title>Global trends of whole-genome duplications revealed by the ciliate Paramecium tetraurelia.</title>
        <authorList>
            <consortium name="Genoscope"/>
            <person name="Aury J.-M."/>
            <person name="Jaillon O."/>
            <person name="Duret L."/>
            <person name="Noel B."/>
            <person name="Jubin C."/>
            <person name="Porcel B.M."/>
            <person name="Segurens B."/>
            <person name="Daubin V."/>
            <person name="Anthouard V."/>
            <person name="Aiach N."/>
            <person name="Arnaiz O."/>
            <person name="Billaut A."/>
            <person name="Beisson J."/>
            <person name="Blanc I."/>
            <person name="Bouhouche K."/>
            <person name="Camara F."/>
            <person name="Duharcourt S."/>
            <person name="Guigo R."/>
            <person name="Gogendeau D."/>
            <person name="Katinka M."/>
            <person name="Keller A.-M."/>
            <person name="Kissmehl R."/>
            <person name="Klotz C."/>
            <person name="Koll F."/>
            <person name="Le Moue A."/>
            <person name="Lepere C."/>
            <person name="Malinsky S."/>
            <person name="Nowacki M."/>
            <person name="Nowak J.K."/>
            <person name="Plattner H."/>
            <person name="Poulain J."/>
            <person name="Ruiz F."/>
            <person name="Serrano V."/>
            <person name="Zagulski M."/>
            <person name="Dessen P."/>
            <person name="Betermier M."/>
            <person name="Weissenbach J."/>
            <person name="Scarpelli C."/>
            <person name="Schachter V."/>
            <person name="Sperling L."/>
            <person name="Meyer E."/>
            <person name="Cohen J."/>
            <person name="Wincker P."/>
        </authorList>
    </citation>
    <scope>NUCLEOTIDE SEQUENCE [LARGE SCALE GENOMIC DNA]</scope>
    <source>
        <strain evidence="1 2">Stock d4-2</strain>
    </source>
</reference>
<keyword evidence="2" id="KW-1185">Reference proteome</keyword>
<evidence type="ECO:0000313" key="2">
    <source>
        <dbReference type="Proteomes" id="UP000000600"/>
    </source>
</evidence>
<evidence type="ECO:0008006" key="3">
    <source>
        <dbReference type="Google" id="ProtNLM"/>
    </source>
</evidence>
<dbReference type="EMBL" id="CT868065">
    <property type="protein sequence ID" value="CAK69228.1"/>
    <property type="molecule type" value="Genomic_DNA"/>
</dbReference>
<dbReference type="KEGG" id="ptm:GSPATT00037666001"/>
<evidence type="ECO:0000313" key="1">
    <source>
        <dbReference type="EMBL" id="CAK69228.1"/>
    </source>
</evidence>
<organism evidence="1 2">
    <name type="scientific">Paramecium tetraurelia</name>
    <dbReference type="NCBI Taxonomy" id="5888"/>
    <lineage>
        <taxon>Eukaryota</taxon>
        <taxon>Sar</taxon>
        <taxon>Alveolata</taxon>
        <taxon>Ciliophora</taxon>
        <taxon>Intramacronucleata</taxon>
        <taxon>Oligohymenophorea</taxon>
        <taxon>Peniculida</taxon>
        <taxon>Parameciidae</taxon>
        <taxon>Paramecium</taxon>
    </lineage>
</organism>
<dbReference type="HOGENOM" id="CLU_656339_0_0_1"/>
<sequence length="419" mass="49852">MTTIQMIMINNRFQTPMGVQLLFKIIIYKPLISQEIQAYRYYLLKFLMIILNFKPTSNKNYYTFARKLRNNSLIQRMTIKLTIRTFLIYIIRRRSNMIQILDIQHLFSFVNIQLKDVLKLIICSKLTHNLISIQYNLPSPEYLLLLLKQTLKMRLWVTRMLFNMIYKIKLRSQMENSHNQEEHLSQMMVSLQIYATMRKLNRGIILQKLFRSVSLVILILLLSQIKKRQIFLYNAINDFVYFERQKIIINDVHIFTIYYFGKYCNIQQQELIEEIQKIFPYNTNQQYDFSASMRNILIELFQTVNCSKILSVLLITLNQINDKSEIFNVFLKELEKQKIFSQERLKQGATSPSTIKYHNHPSSVNRIIQGKQIQHLLIEASQSQSQSQASFNILLPSQLRNSGYSSYEQQAQSAKFQDE</sequence>
<dbReference type="OrthoDB" id="194443at2759"/>